<organism evidence="1">
    <name type="scientific">bioreactor metagenome</name>
    <dbReference type="NCBI Taxonomy" id="1076179"/>
    <lineage>
        <taxon>unclassified sequences</taxon>
        <taxon>metagenomes</taxon>
        <taxon>ecological metagenomes</taxon>
    </lineage>
</organism>
<dbReference type="AlphaFoldDB" id="A0A645CA42"/>
<reference evidence="1" key="1">
    <citation type="submission" date="2019-08" db="EMBL/GenBank/DDBJ databases">
        <authorList>
            <person name="Kucharzyk K."/>
            <person name="Murdoch R.W."/>
            <person name="Higgins S."/>
            <person name="Loffler F."/>
        </authorList>
    </citation>
    <scope>NUCLEOTIDE SEQUENCE</scope>
</reference>
<evidence type="ECO:0000313" key="1">
    <source>
        <dbReference type="EMBL" id="MPM73801.1"/>
    </source>
</evidence>
<proteinExistence type="predicted"/>
<name>A0A645CA42_9ZZZZ</name>
<dbReference type="EMBL" id="VSSQ01025577">
    <property type="protein sequence ID" value="MPM73801.1"/>
    <property type="molecule type" value="Genomic_DNA"/>
</dbReference>
<protein>
    <submittedName>
        <fullName evidence="1">Uncharacterized protein</fullName>
    </submittedName>
</protein>
<accession>A0A645CA42</accession>
<comment type="caution">
    <text evidence="1">The sequence shown here is derived from an EMBL/GenBank/DDBJ whole genome shotgun (WGS) entry which is preliminary data.</text>
</comment>
<sequence length="114" mass="13135">MFSISLNDIVRFPKLPTADSVEQWKVRISEQAVLLIIRLTLWFRAQISKVRPGTAIKRNVSPAETQDEFSNLYDLALHAGLQPAVVRCRQNRPDNWWSLSPSVQPFVVLMTFRI</sequence>
<gene>
    <name evidence="1" type="ORF">SDC9_120786</name>
</gene>